<dbReference type="PANTHER" id="PTHR33233">
    <property type="entry name" value="ENDONUCLEASE/EXONUCLEASE/PHOSPHATASE"/>
    <property type="match status" value="1"/>
</dbReference>
<dbReference type="Proteomes" id="UP000823775">
    <property type="component" value="Unassembled WGS sequence"/>
</dbReference>
<dbReference type="EMBL" id="JACEIK010003701">
    <property type="protein sequence ID" value="MCD9642779.1"/>
    <property type="molecule type" value="Genomic_DNA"/>
</dbReference>
<proteinExistence type="predicted"/>
<evidence type="ECO:0000313" key="1">
    <source>
        <dbReference type="EMBL" id="MCD9642779.1"/>
    </source>
</evidence>
<feature type="non-terminal residue" evidence="1">
    <location>
        <position position="1"/>
    </location>
</feature>
<organism evidence="1 2">
    <name type="scientific">Datura stramonium</name>
    <name type="common">Jimsonweed</name>
    <name type="synonym">Common thornapple</name>
    <dbReference type="NCBI Taxonomy" id="4076"/>
    <lineage>
        <taxon>Eukaryota</taxon>
        <taxon>Viridiplantae</taxon>
        <taxon>Streptophyta</taxon>
        <taxon>Embryophyta</taxon>
        <taxon>Tracheophyta</taxon>
        <taxon>Spermatophyta</taxon>
        <taxon>Magnoliopsida</taxon>
        <taxon>eudicotyledons</taxon>
        <taxon>Gunneridae</taxon>
        <taxon>Pentapetalae</taxon>
        <taxon>asterids</taxon>
        <taxon>lamiids</taxon>
        <taxon>Solanales</taxon>
        <taxon>Solanaceae</taxon>
        <taxon>Solanoideae</taxon>
        <taxon>Datureae</taxon>
        <taxon>Datura</taxon>
    </lineage>
</organism>
<gene>
    <name evidence="1" type="ORF">HAX54_029791</name>
</gene>
<evidence type="ECO:0000313" key="2">
    <source>
        <dbReference type="Proteomes" id="UP000823775"/>
    </source>
</evidence>
<sequence>THYGSQDTAKVDPTVTLLVHYSGPPTVVIVSLQWPPTMLILEENNARSLEEKVVLQSIRKRNDVKYLSYIPPVMKDRLVTITIEEDDIKMQLEIWESSLIGTNLSVILTWVKFPGLLVAYWPAEELCKMANAMGRPLYVDSFTANAEKISYVKVLVEVHVS</sequence>
<keyword evidence="2" id="KW-1185">Reference proteome</keyword>
<dbReference type="PANTHER" id="PTHR33233:SF14">
    <property type="entry name" value="ENDONUCLEASE_EXONUCLEASE_PHOSPHATASE"/>
    <property type="match status" value="1"/>
</dbReference>
<evidence type="ECO:0008006" key="3">
    <source>
        <dbReference type="Google" id="ProtNLM"/>
    </source>
</evidence>
<protein>
    <recommendedName>
        <fullName evidence="3">DUF4283 domain-containing protein</fullName>
    </recommendedName>
</protein>
<reference evidence="1 2" key="1">
    <citation type="journal article" date="2021" name="BMC Genomics">
        <title>Datura genome reveals duplications of psychoactive alkaloid biosynthetic genes and high mutation rate following tissue culture.</title>
        <authorList>
            <person name="Rajewski A."/>
            <person name="Carter-House D."/>
            <person name="Stajich J."/>
            <person name="Litt A."/>
        </authorList>
    </citation>
    <scope>NUCLEOTIDE SEQUENCE [LARGE SCALE GENOMIC DNA]</scope>
    <source>
        <strain evidence="1">AR-01</strain>
    </source>
</reference>
<accession>A0ABS8V7F1</accession>
<name>A0ABS8V7F1_DATST</name>
<comment type="caution">
    <text evidence="1">The sequence shown here is derived from an EMBL/GenBank/DDBJ whole genome shotgun (WGS) entry which is preliminary data.</text>
</comment>